<proteinExistence type="predicted"/>
<evidence type="ECO:0000313" key="3">
    <source>
        <dbReference type="Proteomes" id="UP001164965"/>
    </source>
</evidence>
<dbReference type="RefSeq" id="WP_265383517.1">
    <property type="nucleotide sequence ID" value="NZ_CP110615.1"/>
</dbReference>
<feature type="transmembrane region" description="Helical" evidence="1">
    <location>
        <begin position="40"/>
        <end position="57"/>
    </location>
</feature>
<dbReference type="Proteomes" id="UP001164965">
    <property type="component" value="Chromosome"/>
</dbReference>
<dbReference type="InterPro" id="IPR021385">
    <property type="entry name" value="DUF3017"/>
</dbReference>
<evidence type="ECO:0000313" key="2">
    <source>
        <dbReference type="EMBL" id="UZJ25412.1"/>
    </source>
</evidence>
<dbReference type="Pfam" id="PF11222">
    <property type="entry name" value="DUF3017"/>
    <property type="match status" value="1"/>
</dbReference>
<name>A0ABY6P184_9NOCA</name>
<evidence type="ECO:0000256" key="1">
    <source>
        <dbReference type="SAM" id="Phobius"/>
    </source>
</evidence>
<gene>
    <name evidence="2" type="ORF">RHODO2019_02730</name>
</gene>
<reference evidence="2" key="1">
    <citation type="submission" date="2022-10" db="EMBL/GenBank/DDBJ databases">
        <title>Rhodococcus sp.75.</title>
        <authorList>
            <person name="Sun M."/>
        </authorList>
    </citation>
    <scope>NUCLEOTIDE SEQUENCE</scope>
    <source>
        <strain evidence="2">75</strain>
    </source>
</reference>
<feature type="transmembrane region" description="Helical" evidence="1">
    <location>
        <begin position="12"/>
        <end position="33"/>
    </location>
</feature>
<keyword evidence="1" id="KW-0472">Membrane</keyword>
<accession>A0ABY6P184</accession>
<organism evidence="2 3">
    <name type="scientific">Rhodococcus antarcticus</name>
    <dbReference type="NCBI Taxonomy" id="2987751"/>
    <lineage>
        <taxon>Bacteria</taxon>
        <taxon>Bacillati</taxon>
        <taxon>Actinomycetota</taxon>
        <taxon>Actinomycetes</taxon>
        <taxon>Mycobacteriales</taxon>
        <taxon>Nocardiaceae</taxon>
        <taxon>Rhodococcus</taxon>
    </lineage>
</organism>
<keyword evidence="3" id="KW-1185">Reference proteome</keyword>
<keyword evidence="1" id="KW-1133">Transmembrane helix</keyword>
<protein>
    <submittedName>
        <fullName evidence="2">DUF3017 domain-containing protein</fullName>
    </submittedName>
</protein>
<dbReference type="EMBL" id="CP110615">
    <property type="protein sequence ID" value="UZJ25412.1"/>
    <property type="molecule type" value="Genomic_DNA"/>
</dbReference>
<feature type="transmembrane region" description="Helical" evidence="1">
    <location>
        <begin position="77"/>
        <end position="95"/>
    </location>
</feature>
<keyword evidence="1" id="KW-0812">Transmembrane</keyword>
<sequence length="96" mass="10120">MARPSLAYRIRTVHLPFLVVLVIVVAAVVLVLADRWRRGAVLLGLALLVGAVLRAALPEERAGLLAVRNRPSDVLTFGSLGLAIIVLASSIDSLGS</sequence>